<dbReference type="OrthoDB" id="2506149at2759"/>
<evidence type="ECO:0000256" key="1">
    <source>
        <dbReference type="SAM" id="MobiDB-lite"/>
    </source>
</evidence>
<feature type="compositionally biased region" description="Basic and acidic residues" evidence="1">
    <location>
        <begin position="570"/>
        <end position="579"/>
    </location>
</feature>
<sequence>MDTPTVPVDLRQHKYWDKVQTVPDHIKYLLKPDLDYSAKRTKKEDLRDMMKHFAIDRSKYPTSHKKDKLLETYKDLLLPDLEPFIPKVDTEAQARNEERSKQAPYMTPSSSSIESLRNAILTKIKAVFVLRAFTKPALTRLWRHAFYPPSDGRYDYVEFYMRPHWFTEAELASKSRDVIRHALQCEHPDLFIPLVACTEPILRALYAKFMLDKHDLDSQLCYGVHYFIIEPPLLKVNIDNTMDEGSEAGPSKDTYRQFDENFKAQAKTMPVHDLGCAPALGEPEQIKVHHYNSQGHIVFSPDGHGPGYMQGVCILRKLSDNQAAPRIQDDVPLPLDFRTNALEGLNTMLKEVDALTSVIIMTPDGSGYLGGVHIPRNQLTMVDGKPNLLFDQMIYTQKPNFQNMSMRELAEWRLGVTIQAPKTAVQFNRVFNLKRDDEGYSNSTYPVPFAGDMSNDLEEKIISLEYNNIFIQHCLRLAEQAADHGHVALAPTLSELHGIHLREPTLSLASSHAHAKVGSHDTIQSPCLKSKGLKSIHSAEGSPVNTNLTGSAQTPKDCRKRQAHPAPARESTKRQRTASEPKLPGDSQKSHPFL</sequence>
<name>F4S2P2_MELLP</name>
<dbReference type="RefSeq" id="XP_007415635.1">
    <property type="nucleotide sequence ID" value="XM_007415573.1"/>
</dbReference>
<dbReference type="KEGG" id="mlr:MELLADRAFT_111299"/>
<proteinExistence type="predicted"/>
<dbReference type="GeneID" id="18924343"/>
<feature type="region of interest" description="Disordered" evidence="1">
    <location>
        <begin position="534"/>
        <end position="594"/>
    </location>
</feature>
<dbReference type="VEuPathDB" id="FungiDB:MELLADRAFT_111299"/>
<dbReference type="InParanoid" id="F4S2P2"/>
<dbReference type="HOGENOM" id="CLU_459320_0_0_1"/>
<reference evidence="3" key="1">
    <citation type="journal article" date="2011" name="Proc. Natl. Acad. Sci. U.S.A.">
        <title>Obligate biotrophy features unraveled by the genomic analysis of rust fungi.</title>
        <authorList>
            <person name="Duplessis S."/>
            <person name="Cuomo C.A."/>
            <person name="Lin Y.-C."/>
            <person name="Aerts A."/>
            <person name="Tisserant E."/>
            <person name="Veneault-Fourrey C."/>
            <person name="Joly D.L."/>
            <person name="Hacquard S."/>
            <person name="Amselem J."/>
            <person name="Cantarel B.L."/>
            <person name="Chiu R."/>
            <person name="Coutinho P.M."/>
            <person name="Feau N."/>
            <person name="Field M."/>
            <person name="Frey P."/>
            <person name="Gelhaye E."/>
            <person name="Goldberg J."/>
            <person name="Grabherr M.G."/>
            <person name="Kodira C.D."/>
            <person name="Kohler A."/>
            <person name="Kuees U."/>
            <person name="Lindquist E.A."/>
            <person name="Lucas S.M."/>
            <person name="Mago R."/>
            <person name="Mauceli E."/>
            <person name="Morin E."/>
            <person name="Murat C."/>
            <person name="Pangilinan J.L."/>
            <person name="Park R."/>
            <person name="Pearson M."/>
            <person name="Quesneville H."/>
            <person name="Rouhier N."/>
            <person name="Sakthikumar S."/>
            <person name="Salamov A.A."/>
            <person name="Schmutz J."/>
            <person name="Selles B."/>
            <person name="Shapiro H."/>
            <person name="Tanguay P."/>
            <person name="Tuskan G.A."/>
            <person name="Henrissat B."/>
            <person name="Van de Peer Y."/>
            <person name="Rouze P."/>
            <person name="Ellis J.G."/>
            <person name="Dodds P.N."/>
            <person name="Schein J.E."/>
            <person name="Zhong S."/>
            <person name="Hamelin R.C."/>
            <person name="Grigoriev I.V."/>
            <person name="Szabo L.J."/>
            <person name="Martin F."/>
        </authorList>
    </citation>
    <scope>NUCLEOTIDE SEQUENCE [LARGE SCALE GENOMIC DNA]</scope>
    <source>
        <strain evidence="3">98AG31 / pathotype 3-4-7</strain>
    </source>
</reference>
<accession>F4S2P2</accession>
<evidence type="ECO:0000313" key="2">
    <source>
        <dbReference type="EMBL" id="EGG01035.1"/>
    </source>
</evidence>
<dbReference type="Proteomes" id="UP000001072">
    <property type="component" value="Unassembled WGS sequence"/>
</dbReference>
<feature type="compositionally biased region" description="Polar residues" evidence="1">
    <location>
        <begin position="543"/>
        <end position="554"/>
    </location>
</feature>
<dbReference type="EMBL" id="GL883141">
    <property type="protein sequence ID" value="EGG01035.1"/>
    <property type="molecule type" value="Genomic_DNA"/>
</dbReference>
<evidence type="ECO:0000313" key="3">
    <source>
        <dbReference type="Proteomes" id="UP000001072"/>
    </source>
</evidence>
<dbReference type="AlphaFoldDB" id="F4S2P2"/>
<organism evidence="3">
    <name type="scientific">Melampsora larici-populina (strain 98AG31 / pathotype 3-4-7)</name>
    <name type="common">Poplar leaf rust fungus</name>
    <dbReference type="NCBI Taxonomy" id="747676"/>
    <lineage>
        <taxon>Eukaryota</taxon>
        <taxon>Fungi</taxon>
        <taxon>Dikarya</taxon>
        <taxon>Basidiomycota</taxon>
        <taxon>Pucciniomycotina</taxon>
        <taxon>Pucciniomycetes</taxon>
        <taxon>Pucciniales</taxon>
        <taxon>Melampsoraceae</taxon>
        <taxon>Melampsora</taxon>
    </lineage>
</organism>
<gene>
    <name evidence="2" type="ORF">MELLADRAFT_111299</name>
</gene>
<keyword evidence="3" id="KW-1185">Reference proteome</keyword>
<protein>
    <submittedName>
        <fullName evidence="2">Uncharacterized protein</fullName>
    </submittedName>
</protein>